<dbReference type="AlphaFoldDB" id="A0A1T4Q1R2"/>
<dbReference type="Pfam" id="PF13189">
    <property type="entry name" value="Cytidylate_kin2"/>
    <property type="match status" value="1"/>
</dbReference>
<proteinExistence type="predicted"/>
<dbReference type="Gene3D" id="3.40.50.300">
    <property type="entry name" value="P-loop containing nucleotide triphosphate hydrolases"/>
    <property type="match status" value="1"/>
</dbReference>
<dbReference type="GeneID" id="303368050"/>
<organism evidence="1 2">
    <name type="scientific">Treponema berlinense</name>
    <dbReference type="NCBI Taxonomy" id="225004"/>
    <lineage>
        <taxon>Bacteria</taxon>
        <taxon>Pseudomonadati</taxon>
        <taxon>Spirochaetota</taxon>
        <taxon>Spirochaetia</taxon>
        <taxon>Spirochaetales</taxon>
        <taxon>Treponemataceae</taxon>
        <taxon>Treponema</taxon>
    </lineage>
</organism>
<dbReference type="GO" id="GO:0016301">
    <property type="term" value="F:kinase activity"/>
    <property type="evidence" value="ECO:0007669"/>
    <property type="project" value="UniProtKB-KW"/>
</dbReference>
<dbReference type="RefSeq" id="WP_078931553.1">
    <property type="nucleotide sequence ID" value="NZ_FUXC01000011.1"/>
</dbReference>
<reference evidence="1 2" key="1">
    <citation type="submission" date="2017-02" db="EMBL/GenBank/DDBJ databases">
        <authorList>
            <person name="Peterson S.W."/>
        </authorList>
    </citation>
    <scope>NUCLEOTIDE SEQUENCE [LARGE SCALE GENOMIC DNA]</scope>
    <source>
        <strain evidence="1 2">ATCC BAA-909</strain>
    </source>
</reference>
<dbReference type="EMBL" id="FUXC01000011">
    <property type="protein sequence ID" value="SJZ97713.1"/>
    <property type="molecule type" value="Genomic_DNA"/>
</dbReference>
<protein>
    <submittedName>
        <fullName evidence="1">Cytidylate kinase</fullName>
    </submittedName>
</protein>
<accession>A0A1T4Q1R2</accession>
<dbReference type="OrthoDB" id="9781180at2"/>
<sequence length="219" mass="24802">MSKNYVITIARGFGSGGKQTATQIGEKLGIPVYEKQILEMASAYSGLSEEMFIEVDEKLRGNYVTNALAKFTFPKEVSPTSKRFESDINLFCIQAEIIKQLAQNVSCVIIGKCADHILKDFDNVASFYIEAPRKECLESIMTKTGVNEKEAAKMIENTDKYRSEYYKFYSGGNYWTNPVNYDLTLNSARVGRGRCADVIIDYMRRRFGADFEDTFKGKI</sequence>
<keyword evidence="1" id="KW-0808">Transferase</keyword>
<keyword evidence="2" id="KW-1185">Reference proteome</keyword>
<keyword evidence="1" id="KW-0418">Kinase</keyword>
<dbReference type="STRING" id="225004.SAMN02745152_01823"/>
<dbReference type="Proteomes" id="UP000190395">
    <property type="component" value="Unassembled WGS sequence"/>
</dbReference>
<evidence type="ECO:0000313" key="1">
    <source>
        <dbReference type="EMBL" id="SJZ97713.1"/>
    </source>
</evidence>
<name>A0A1T4Q1R2_9SPIR</name>
<evidence type="ECO:0000313" key="2">
    <source>
        <dbReference type="Proteomes" id="UP000190395"/>
    </source>
</evidence>
<dbReference type="InterPro" id="IPR027417">
    <property type="entry name" value="P-loop_NTPase"/>
</dbReference>
<gene>
    <name evidence="1" type="ORF">SAMN02745152_01823</name>
</gene>